<protein>
    <submittedName>
        <fullName evidence="3">Uncharacterized protein</fullName>
    </submittedName>
</protein>
<reference evidence="3" key="1">
    <citation type="submission" date="2016-12" db="EMBL/GenBank/DDBJ databases">
        <title>Genetic characterization of cointegrate plasmids responsible for the mobilization of pRUM-like and pLAG, via pHTbeta, from Enterococcus faecium to E. faecalis.</title>
        <authorList>
            <person name="Di Sante L."/>
            <person name="Morroni G."/>
            <person name="Vignaroli C."/>
            <person name="Brenciani A."/>
        </authorList>
    </citation>
    <scope>NUCLEOTIDE SEQUENCE</scope>
    <source>
        <strain evidence="3">Transconjugant T4</strain>
        <plasmid evidence="3">pJH-T4</plasmid>
    </source>
</reference>
<keyword evidence="3" id="KW-0614">Plasmid</keyword>
<keyword evidence="2" id="KW-0812">Transmembrane</keyword>
<name>A0A2H4HIA2_ENTFL</name>
<sequence length="298" mass="34505">MNKKYSIHNKKEPNKKNKAQIDKVYKKTKGVKLYLGAILGFLAIGMMIVFSPYVMGKSYDFETVKMSSAQNVTSSLNMYVDDMEINREAGLFKLVLRYQDDTGTKSLSNIKNDYKLNFITNKNNEDVKTKVVKLSDEYTVIYYQNLPKDFGVISVTVNPRYIYPELEPSNDLKEKEIKFYAVDKDIKSNAKLEVESTSDLQKDNFKYQIKAIENSIKDEKKSIEKMNLANKVVQKDIDKANQNLEFQTLDEQTDTKNEISSMQTTIENNKSSIEESENKIKQFEEKIKQLEKSASRFE</sequence>
<keyword evidence="2" id="KW-0472">Membrane</keyword>
<organism evidence="3">
    <name type="scientific">Enterococcus faecalis</name>
    <name type="common">Streptococcus faecalis</name>
    <dbReference type="NCBI Taxonomy" id="1351"/>
    <lineage>
        <taxon>Bacteria</taxon>
        <taxon>Bacillati</taxon>
        <taxon>Bacillota</taxon>
        <taxon>Bacilli</taxon>
        <taxon>Lactobacillales</taxon>
        <taxon>Enterococcaceae</taxon>
        <taxon>Enterococcus</taxon>
    </lineage>
</organism>
<geneLocation type="plasmid" evidence="3">
    <name>pJH-T4</name>
</geneLocation>
<dbReference type="EMBL" id="KY290886">
    <property type="protein sequence ID" value="ARQ19167.1"/>
    <property type="molecule type" value="Genomic_DNA"/>
</dbReference>
<dbReference type="RefSeq" id="WP_002338150.1">
    <property type="nucleotide sequence ID" value="NZ_KY290886.1"/>
</dbReference>
<feature type="region of interest" description="Disordered" evidence="1">
    <location>
        <begin position="252"/>
        <end position="277"/>
    </location>
</feature>
<accession>A0A2H4HIA2</accession>
<dbReference type="AlphaFoldDB" id="A0A2H4HIA2"/>
<evidence type="ECO:0000313" key="3">
    <source>
        <dbReference type="EMBL" id="ARQ19167.1"/>
    </source>
</evidence>
<feature type="transmembrane region" description="Helical" evidence="2">
    <location>
        <begin position="33"/>
        <end position="55"/>
    </location>
</feature>
<evidence type="ECO:0000256" key="2">
    <source>
        <dbReference type="SAM" id="Phobius"/>
    </source>
</evidence>
<keyword evidence="2" id="KW-1133">Transmembrane helix</keyword>
<proteinExistence type="predicted"/>
<evidence type="ECO:0000256" key="1">
    <source>
        <dbReference type="SAM" id="MobiDB-lite"/>
    </source>
</evidence>